<evidence type="ECO:0000313" key="1">
    <source>
        <dbReference type="EMBL" id="KDR76117.1"/>
    </source>
</evidence>
<name>A0A067T1B6_GALM3</name>
<dbReference type="AlphaFoldDB" id="A0A067T1B6"/>
<keyword evidence="2" id="KW-1185">Reference proteome</keyword>
<organism evidence="1 2">
    <name type="scientific">Galerina marginata (strain CBS 339.88)</name>
    <dbReference type="NCBI Taxonomy" id="685588"/>
    <lineage>
        <taxon>Eukaryota</taxon>
        <taxon>Fungi</taxon>
        <taxon>Dikarya</taxon>
        <taxon>Basidiomycota</taxon>
        <taxon>Agaricomycotina</taxon>
        <taxon>Agaricomycetes</taxon>
        <taxon>Agaricomycetidae</taxon>
        <taxon>Agaricales</taxon>
        <taxon>Agaricineae</taxon>
        <taxon>Strophariaceae</taxon>
        <taxon>Galerina</taxon>
    </lineage>
</organism>
<dbReference type="OrthoDB" id="3776781at2759"/>
<gene>
    <name evidence="1" type="ORF">GALMADRAFT_279335</name>
</gene>
<protein>
    <submittedName>
        <fullName evidence="1">Uncharacterized protein</fullName>
    </submittedName>
</protein>
<reference evidence="2" key="1">
    <citation type="journal article" date="2014" name="Proc. Natl. Acad. Sci. U.S.A.">
        <title>Extensive sampling of basidiomycete genomes demonstrates inadequacy of the white-rot/brown-rot paradigm for wood decay fungi.</title>
        <authorList>
            <person name="Riley R."/>
            <person name="Salamov A.A."/>
            <person name="Brown D.W."/>
            <person name="Nagy L.G."/>
            <person name="Floudas D."/>
            <person name="Held B.W."/>
            <person name="Levasseur A."/>
            <person name="Lombard V."/>
            <person name="Morin E."/>
            <person name="Otillar R."/>
            <person name="Lindquist E.A."/>
            <person name="Sun H."/>
            <person name="LaButti K.M."/>
            <person name="Schmutz J."/>
            <person name="Jabbour D."/>
            <person name="Luo H."/>
            <person name="Baker S.E."/>
            <person name="Pisabarro A.G."/>
            <person name="Walton J.D."/>
            <person name="Blanchette R.A."/>
            <person name="Henrissat B."/>
            <person name="Martin F."/>
            <person name="Cullen D."/>
            <person name="Hibbett D.S."/>
            <person name="Grigoriev I.V."/>
        </authorList>
    </citation>
    <scope>NUCLEOTIDE SEQUENCE [LARGE SCALE GENOMIC DNA]</scope>
    <source>
        <strain evidence="2">CBS 339.88</strain>
    </source>
</reference>
<dbReference type="Proteomes" id="UP000027222">
    <property type="component" value="Unassembled WGS sequence"/>
</dbReference>
<sequence length="56" mass="6402">MAGSPPPRYEVQKTYPPRGGFCQYRLVKATEFECHLCGKEKKAKLVAFVGEKWDEP</sequence>
<accession>A0A067T1B6</accession>
<proteinExistence type="predicted"/>
<dbReference type="EMBL" id="KL142379">
    <property type="protein sequence ID" value="KDR76117.1"/>
    <property type="molecule type" value="Genomic_DNA"/>
</dbReference>
<dbReference type="HOGENOM" id="CLU_3019850_0_0_1"/>
<evidence type="ECO:0000313" key="2">
    <source>
        <dbReference type="Proteomes" id="UP000027222"/>
    </source>
</evidence>
<feature type="non-terminal residue" evidence="1">
    <location>
        <position position="56"/>
    </location>
</feature>